<dbReference type="InterPro" id="IPR000313">
    <property type="entry name" value="PWWP_dom"/>
</dbReference>
<feature type="domain" description="PWWP" evidence="1">
    <location>
        <begin position="58"/>
        <end position="119"/>
    </location>
</feature>
<dbReference type="Proteomes" id="UP001627284">
    <property type="component" value="Unassembled WGS sequence"/>
</dbReference>
<dbReference type="AlphaFoldDB" id="A0ABD2SVY7"/>
<proteinExistence type="predicted"/>
<evidence type="ECO:0000313" key="2">
    <source>
        <dbReference type="EMBL" id="KAL3348012.1"/>
    </source>
</evidence>
<dbReference type="PROSITE" id="PS50812">
    <property type="entry name" value="PWWP"/>
    <property type="match status" value="1"/>
</dbReference>
<reference evidence="2 3" key="1">
    <citation type="submission" date="2024-05" db="EMBL/GenBank/DDBJ databases">
        <title>De novo assembly of an allotetraploid wild potato.</title>
        <authorList>
            <person name="Hosaka A.J."/>
        </authorList>
    </citation>
    <scope>NUCLEOTIDE SEQUENCE [LARGE SCALE GENOMIC DNA]</scope>
    <source>
        <tissue evidence="2">Young leaves</tissue>
    </source>
</reference>
<accession>A0ABD2SVY7</accession>
<comment type="caution">
    <text evidence="2">The sequence shown here is derived from an EMBL/GenBank/DDBJ whole genome shotgun (WGS) entry which is preliminary data.</text>
</comment>
<dbReference type="CDD" id="cd05162">
    <property type="entry name" value="PWWP"/>
    <property type="match status" value="1"/>
</dbReference>
<gene>
    <name evidence="2" type="ORF">AABB24_021576</name>
</gene>
<dbReference type="InterPro" id="IPR052657">
    <property type="entry name" value="PDP_family_Arabidopsis"/>
</dbReference>
<evidence type="ECO:0000259" key="1">
    <source>
        <dbReference type="PROSITE" id="PS50812"/>
    </source>
</evidence>
<dbReference type="Gene3D" id="2.30.30.140">
    <property type="match status" value="1"/>
</dbReference>
<dbReference type="SMART" id="SM00293">
    <property type="entry name" value="PWWP"/>
    <property type="match status" value="1"/>
</dbReference>
<dbReference type="EMBL" id="JBJKTR010000013">
    <property type="protein sequence ID" value="KAL3348012.1"/>
    <property type="molecule type" value="Genomic_DNA"/>
</dbReference>
<protein>
    <recommendedName>
        <fullName evidence="1">PWWP domain-containing protein</fullName>
    </recommendedName>
</protein>
<keyword evidence="3" id="KW-1185">Reference proteome</keyword>
<dbReference type="PANTHER" id="PTHR10688">
    <property type="entry name" value="PWWP DOMAIN-CONTAINING PROTEIN"/>
    <property type="match status" value="1"/>
</dbReference>
<sequence>MVSCHIIGSSNSLFLCSSLKMESDKSKGTRPGSMDMYRLVKFRLTSLKEEESNNIFVIGDLVWGKVMSHPWWPGKIYDDSLIPSPLCDAKRDGSVFVALYGDYSYAWLDHNQIIPFEPYFEEKSDKSKIQTFFVAVEEAIDELKKRVVLGLTCSCLGNFQPTRIEGLYKVDVSGYTSGTIYSSKQIKKCRDGFHPHGMFSFVKKLAMSPRSLPNNVLGIINFAKVTAYRKAVLKRMMTLMIRHLMNLKMMLTPMFRHLE</sequence>
<name>A0ABD2SVY7_9SOLN</name>
<evidence type="ECO:0000313" key="3">
    <source>
        <dbReference type="Proteomes" id="UP001627284"/>
    </source>
</evidence>
<dbReference type="PANTHER" id="PTHR10688:SF20">
    <property type="entry name" value="PWWP DOMAIN-CONTAINING PROTEIN"/>
    <property type="match status" value="1"/>
</dbReference>
<dbReference type="SUPFAM" id="SSF63748">
    <property type="entry name" value="Tudor/PWWP/MBT"/>
    <property type="match status" value="1"/>
</dbReference>
<organism evidence="2 3">
    <name type="scientific">Solanum stoloniferum</name>
    <dbReference type="NCBI Taxonomy" id="62892"/>
    <lineage>
        <taxon>Eukaryota</taxon>
        <taxon>Viridiplantae</taxon>
        <taxon>Streptophyta</taxon>
        <taxon>Embryophyta</taxon>
        <taxon>Tracheophyta</taxon>
        <taxon>Spermatophyta</taxon>
        <taxon>Magnoliopsida</taxon>
        <taxon>eudicotyledons</taxon>
        <taxon>Gunneridae</taxon>
        <taxon>Pentapetalae</taxon>
        <taxon>asterids</taxon>
        <taxon>lamiids</taxon>
        <taxon>Solanales</taxon>
        <taxon>Solanaceae</taxon>
        <taxon>Solanoideae</taxon>
        <taxon>Solaneae</taxon>
        <taxon>Solanum</taxon>
    </lineage>
</organism>
<dbReference type="Pfam" id="PF00855">
    <property type="entry name" value="PWWP"/>
    <property type="match status" value="1"/>
</dbReference>